<dbReference type="PANTHER" id="PTHR43150">
    <property type="entry name" value="HYPERKINETIC, ISOFORM M"/>
    <property type="match status" value="1"/>
</dbReference>
<dbReference type="RefSeq" id="XP_025345212.1">
    <property type="nucleotide sequence ID" value="XM_025493749.1"/>
</dbReference>
<dbReference type="AlphaFoldDB" id="A0A316TXI7"/>
<dbReference type="EMBL" id="KZ819338">
    <property type="protein sequence ID" value="PWN18052.1"/>
    <property type="molecule type" value="Genomic_DNA"/>
</dbReference>
<evidence type="ECO:0000313" key="5">
    <source>
        <dbReference type="EMBL" id="PWN18052.1"/>
    </source>
</evidence>
<dbReference type="GO" id="GO:0016491">
    <property type="term" value="F:oxidoreductase activity"/>
    <property type="evidence" value="ECO:0007669"/>
    <property type="project" value="UniProtKB-KW"/>
</dbReference>
<dbReference type="InterPro" id="IPR036812">
    <property type="entry name" value="NAD(P)_OxRdtase_dom_sf"/>
</dbReference>
<evidence type="ECO:0000256" key="1">
    <source>
        <dbReference type="ARBA" id="ARBA00006515"/>
    </source>
</evidence>
<keyword evidence="3" id="KW-0560">Oxidoreductase</keyword>
<accession>A0A316TXI7</accession>
<gene>
    <name evidence="5" type="ORF">BCV69DRAFT_291387</name>
</gene>
<name>A0A316TXI7_9BASI</name>
<dbReference type="PRINTS" id="PR01577">
    <property type="entry name" value="KCNABCHANNEL"/>
</dbReference>
<protein>
    <submittedName>
        <fullName evidence="5">Putative potassium channel beta subunit protein</fullName>
    </submittedName>
</protein>
<evidence type="ECO:0000259" key="4">
    <source>
        <dbReference type="Pfam" id="PF00248"/>
    </source>
</evidence>
<dbReference type="GeneID" id="37015483"/>
<dbReference type="InterPro" id="IPR023210">
    <property type="entry name" value="NADP_OxRdtase_dom"/>
</dbReference>
<keyword evidence="5" id="KW-0406">Ion transport</keyword>
<keyword evidence="2" id="KW-0521">NADP</keyword>
<keyword evidence="6" id="KW-1185">Reference proteome</keyword>
<reference evidence="5 6" key="1">
    <citation type="journal article" date="2018" name="Mol. Biol. Evol.">
        <title>Broad Genomic Sampling Reveals a Smut Pathogenic Ancestry of the Fungal Clade Ustilaginomycotina.</title>
        <authorList>
            <person name="Kijpornyongpan T."/>
            <person name="Mondo S.J."/>
            <person name="Barry K."/>
            <person name="Sandor L."/>
            <person name="Lee J."/>
            <person name="Lipzen A."/>
            <person name="Pangilinan J."/>
            <person name="LaButti K."/>
            <person name="Hainaut M."/>
            <person name="Henrissat B."/>
            <person name="Grigoriev I.V."/>
            <person name="Spatafora J.W."/>
            <person name="Aime M.C."/>
        </authorList>
    </citation>
    <scope>NUCLEOTIDE SEQUENCE [LARGE SCALE GENOMIC DNA]</scope>
    <source>
        <strain evidence="5 6">MCA 4718</strain>
    </source>
</reference>
<dbReference type="OrthoDB" id="1720422at2759"/>
<dbReference type="GO" id="GO:0034220">
    <property type="term" value="P:monoatomic ion transmembrane transport"/>
    <property type="evidence" value="ECO:0007669"/>
    <property type="project" value="UniProtKB-KW"/>
</dbReference>
<dbReference type="PANTHER" id="PTHR43150:SF2">
    <property type="entry name" value="HYPERKINETIC, ISOFORM M"/>
    <property type="match status" value="1"/>
</dbReference>
<feature type="domain" description="NADP-dependent oxidoreductase" evidence="4">
    <location>
        <begin position="29"/>
        <end position="336"/>
    </location>
</feature>
<organism evidence="5 6">
    <name type="scientific">Pseudomicrostroma glucosiphilum</name>
    <dbReference type="NCBI Taxonomy" id="1684307"/>
    <lineage>
        <taxon>Eukaryota</taxon>
        <taxon>Fungi</taxon>
        <taxon>Dikarya</taxon>
        <taxon>Basidiomycota</taxon>
        <taxon>Ustilaginomycotina</taxon>
        <taxon>Exobasidiomycetes</taxon>
        <taxon>Microstromatales</taxon>
        <taxon>Microstromatales incertae sedis</taxon>
        <taxon>Pseudomicrostroma</taxon>
    </lineage>
</organism>
<dbReference type="Proteomes" id="UP000245942">
    <property type="component" value="Unassembled WGS sequence"/>
</dbReference>
<evidence type="ECO:0000313" key="6">
    <source>
        <dbReference type="Proteomes" id="UP000245942"/>
    </source>
</evidence>
<dbReference type="Gene3D" id="3.20.20.100">
    <property type="entry name" value="NADP-dependent oxidoreductase domain"/>
    <property type="match status" value="1"/>
</dbReference>
<dbReference type="SUPFAM" id="SSF51430">
    <property type="entry name" value="NAD(P)-linked oxidoreductase"/>
    <property type="match status" value="1"/>
</dbReference>
<dbReference type="InterPro" id="IPR005399">
    <property type="entry name" value="K_chnl_volt-dep_bsu_KCNAB-rel"/>
</dbReference>
<keyword evidence="5" id="KW-0813">Transport</keyword>
<dbReference type="STRING" id="1684307.A0A316TXI7"/>
<sequence length="354" mass="39092">MSSKESPKYDRKNMLFRQLGPSGLRVSLLSLGGWLTLGGSVSYDLTQEIISAAYKAGINTFDTAEVYSNGESERAMGKAIANLNLERSSLVLITKIYFGCGGTDPNATGLSRKHVIEAADQSLKRAGVGYWDVILAHQPDPNVPMEEVVRAFNRLIESDRCYYWGTSSWSAEAISEATQIANRLNLIPPIADQPQYSMLHRTTLESGLLSVFEKFNYGTTIWSPLNFGILTGKYNEGVPEGSRFDTNKNFFGSKAEWLTSAEGKETIGKVRALTKVAEEKLKCKMATLAIAWTLLNPHLSTCILGASSIAQLEENLKALEVLPKLQEDPKLVQEIEEILKNKPEGWNKGRPINP</sequence>
<proteinExistence type="inferred from homology"/>
<evidence type="ECO:0000256" key="3">
    <source>
        <dbReference type="ARBA" id="ARBA00023002"/>
    </source>
</evidence>
<keyword evidence="5" id="KW-0407">Ion channel</keyword>
<comment type="similarity">
    <text evidence="1">Belongs to the shaker potassium channel beta subunit family.</text>
</comment>
<evidence type="ECO:0000256" key="2">
    <source>
        <dbReference type="ARBA" id="ARBA00022857"/>
    </source>
</evidence>
<dbReference type="Pfam" id="PF00248">
    <property type="entry name" value="Aldo_ket_red"/>
    <property type="match status" value="1"/>
</dbReference>